<evidence type="ECO:0000313" key="3">
    <source>
        <dbReference type="RefSeq" id="XP_022101742.1"/>
    </source>
</evidence>
<dbReference type="RefSeq" id="XP_022101742.1">
    <property type="nucleotide sequence ID" value="XM_022246050.1"/>
</dbReference>
<dbReference type="AlphaFoldDB" id="A0A8B7Z9U7"/>
<keyword evidence="2" id="KW-1185">Reference proteome</keyword>
<dbReference type="SUPFAM" id="SSF47986">
    <property type="entry name" value="DEATH domain"/>
    <property type="match status" value="1"/>
</dbReference>
<accession>A0A8B7Z9U7</accession>
<dbReference type="InterPro" id="IPR000488">
    <property type="entry name" value="Death_dom"/>
</dbReference>
<dbReference type="PROSITE" id="PS50017">
    <property type="entry name" value="DEATH_DOMAIN"/>
    <property type="match status" value="1"/>
</dbReference>
<proteinExistence type="predicted"/>
<evidence type="ECO:0000259" key="1">
    <source>
        <dbReference type="PROSITE" id="PS50017"/>
    </source>
</evidence>
<evidence type="ECO:0000313" key="2">
    <source>
        <dbReference type="Proteomes" id="UP000694845"/>
    </source>
</evidence>
<dbReference type="GO" id="GO:0007165">
    <property type="term" value="P:signal transduction"/>
    <property type="evidence" value="ECO:0007669"/>
    <property type="project" value="InterPro"/>
</dbReference>
<dbReference type="KEGG" id="aplc:110985203"/>
<dbReference type="InterPro" id="IPR011029">
    <property type="entry name" value="DEATH-like_dom_sf"/>
</dbReference>
<dbReference type="Proteomes" id="UP000694845">
    <property type="component" value="Unplaced"/>
</dbReference>
<dbReference type="OrthoDB" id="10045177at2759"/>
<reference evidence="3" key="1">
    <citation type="submission" date="2025-08" db="UniProtKB">
        <authorList>
            <consortium name="RefSeq"/>
        </authorList>
    </citation>
    <scope>IDENTIFICATION</scope>
</reference>
<name>A0A8B7Z9U7_ACAPL</name>
<dbReference type="GeneID" id="110985203"/>
<gene>
    <name evidence="3" type="primary">LOC110985203</name>
</gene>
<protein>
    <submittedName>
        <fullName evidence="3">Uncharacterized protein LOC110985203</fullName>
    </submittedName>
</protein>
<feature type="domain" description="Death" evidence="1">
    <location>
        <begin position="47"/>
        <end position="99"/>
    </location>
</feature>
<sequence>MTFTQVVGRSFSYPTQRLSYGMDTPVTKLPPDLFQRVCALLNNRHRNWKTSAGALGKDVETVAVLDSDRVANPTEQLLREWAMLDDKVTVRDFLEVLAEPVSPVDGYHSDSARQGRYTQTFSLFLVYLLT</sequence>
<organism evidence="2 3">
    <name type="scientific">Acanthaster planci</name>
    <name type="common">Crown-of-thorns starfish</name>
    <dbReference type="NCBI Taxonomy" id="133434"/>
    <lineage>
        <taxon>Eukaryota</taxon>
        <taxon>Metazoa</taxon>
        <taxon>Echinodermata</taxon>
        <taxon>Eleutherozoa</taxon>
        <taxon>Asterozoa</taxon>
        <taxon>Asteroidea</taxon>
        <taxon>Valvatacea</taxon>
        <taxon>Valvatida</taxon>
        <taxon>Acanthasteridae</taxon>
        <taxon>Acanthaster</taxon>
    </lineage>
</organism>
<dbReference type="Gene3D" id="1.10.533.10">
    <property type="entry name" value="Death Domain, Fas"/>
    <property type="match status" value="1"/>
</dbReference>